<evidence type="ECO:0000313" key="3">
    <source>
        <dbReference type="Proteomes" id="UP000676169"/>
    </source>
</evidence>
<organism evidence="2 3">
    <name type="scientific">Luteolibacter ambystomatis</name>
    <dbReference type="NCBI Taxonomy" id="2824561"/>
    <lineage>
        <taxon>Bacteria</taxon>
        <taxon>Pseudomonadati</taxon>
        <taxon>Verrucomicrobiota</taxon>
        <taxon>Verrucomicrobiia</taxon>
        <taxon>Verrucomicrobiales</taxon>
        <taxon>Verrucomicrobiaceae</taxon>
        <taxon>Luteolibacter</taxon>
    </lineage>
</organism>
<proteinExistence type="predicted"/>
<dbReference type="InterPro" id="IPR005801">
    <property type="entry name" value="ADC_synthase"/>
</dbReference>
<gene>
    <name evidence="2" type="primary">pabB</name>
    <name evidence="2" type="ORF">KBB96_16385</name>
</gene>
<accession>A0A975G6W6</accession>
<dbReference type="KEGG" id="lamb:KBB96_16385"/>
<protein>
    <submittedName>
        <fullName evidence="2">Aminodeoxychorismate synthase component I</fullName>
        <ecNumber evidence="2">2.6.1.85</ecNumber>
    </submittedName>
</protein>
<dbReference type="PANTHER" id="PTHR11236">
    <property type="entry name" value="AMINOBENZOATE/ANTHRANILATE SYNTHASE"/>
    <property type="match status" value="1"/>
</dbReference>
<dbReference type="NCBIfam" id="TIGR00553">
    <property type="entry name" value="pabB"/>
    <property type="match status" value="1"/>
</dbReference>
<keyword evidence="2" id="KW-0032">Aminotransferase</keyword>
<dbReference type="InterPro" id="IPR015890">
    <property type="entry name" value="Chorismate_C"/>
</dbReference>
<dbReference type="GO" id="GO:0000162">
    <property type="term" value="P:L-tryptophan biosynthetic process"/>
    <property type="evidence" value="ECO:0007669"/>
    <property type="project" value="TreeGrafter"/>
</dbReference>
<dbReference type="SUPFAM" id="SSF56322">
    <property type="entry name" value="ADC synthase"/>
    <property type="match status" value="1"/>
</dbReference>
<dbReference type="GO" id="GO:0009396">
    <property type="term" value="P:folic acid-containing compound biosynthetic process"/>
    <property type="evidence" value="ECO:0007669"/>
    <property type="project" value="InterPro"/>
</dbReference>
<dbReference type="Gene3D" id="3.60.120.10">
    <property type="entry name" value="Anthranilate synthase"/>
    <property type="match status" value="1"/>
</dbReference>
<dbReference type="GO" id="GO:0046820">
    <property type="term" value="F:4-amino-4-deoxychorismate synthase activity"/>
    <property type="evidence" value="ECO:0007669"/>
    <property type="project" value="UniProtKB-EC"/>
</dbReference>
<dbReference type="InterPro" id="IPR019999">
    <property type="entry name" value="Anth_synth_I-like"/>
</dbReference>
<evidence type="ECO:0000259" key="1">
    <source>
        <dbReference type="Pfam" id="PF00425"/>
    </source>
</evidence>
<dbReference type="EMBL" id="CP073100">
    <property type="protein sequence ID" value="QUE50434.1"/>
    <property type="molecule type" value="Genomic_DNA"/>
</dbReference>
<keyword evidence="2" id="KW-0808">Transferase</keyword>
<dbReference type="PRINTS" id="PR00095">
    <property type="entry name" value="ANTSNTHASEI"/>
</dbReference>
<feature type="domain" description="Chorismate-utilising enzyme C-terminal" evidence="1">
    <location>
        <begin position="152"/>
        <end position="406"/>
    </location>
</feature>
<dbReference type="InterPro" id="IPR005802">
    <property type="entry name" value="ADC_synth_comp_1"/>
</dbReference>
<sequence>MADPLTRSAIRQPRLGGFLPADVAARLRHLGGLVFFDTAGNQPSSAPMPVSVIAARPARLIEGNIHAAADRARLQAILDASRTETADRGFPLGGLCGWVGYEGDFVFGEFPEMLVFVHESGEWWEIGALSSELREMPDEPVRVGEFSSCTPREAYLANVRRVQEWIAAGDIYQVNLSQSFRATIEGGSLFPLYGHLREATPAPMAAWLSLGGTEVLSSSPETFLRISGSGIETRPIKGTRPRFADPDDDRRSAYELQTSAKEISELVMITDLLRNDIGQVCEFGSVHVAEMLKLETLEQVHHLVSTVTGTLRGGVTAVDALAACFPGGSITGAPKKRAMEIISELEQRERGIYCGAIGWFGFNGESQFNIAIRTLVREGERLSYDVGGGIVADSDPQKEYEETLHKAAGIRLAIERWIADHP</sequence>
<name>A0A975G6W6_9BACT</name>
<dbReference type="AlphaFoldDB" id="A0A975G6W6"/>
<keyword evidence="3" id="KW-1185">Reference proteome</keyword>
<dbReference type="PANTHER" id="PTHR11236:SF50">
    <property type="entry name" value="AMINODEOXYCHORISMATE SYNTHASE COMPONENT 1"/>
    <property type="match status" value="1"/>
</dbReference>
<dbReference type="RefSeq" id="WP_211630574.1">
    <property type="nucleotide sequence ID" value="NZ_CP073100.1"/>
</dbReference>
<reference evidence="2" key="1">
    <citation type="submission" date="2021-04" db="EMBL/GenBank/DDBJ databases">
        <title>Luteolibacter sp. 32A isolated from the skin of an Anderson's salamander (Ambystoma andersonii).</title>
        <authorList>
            <person name="Spergser J."/>
            <person name="Busse H.-J."/>
        </authorList>
    </citation>
    <scope>NUCLEOTIDE SEQUENCE</scope>
    <source>
        <strain evidence="2">32A</strain>
    </source>
</reference>
<dbReference type="Pfam" id="PF00425">
    <property type="entry name" value="Chorismate_bind"/>
    <property type="match status" value="1"/>
</dbReference>
<evidence type="ECO:0000313" key="2">
    <source>
        <dbReference type="EMBL" id="QUE50434.1"/>
    </source>
</evidence>
<dbReference type="Proteomes" id="UP000676169">
    <property type="component" value="Chromosome"/>
</dbReference>
<dbReference type="EC" id="2.6.1.85" evidence="2"/>